<comment type="caution">
    <text evidence="3">The sequence shown here is derived from an EMBL/GenBank/DDBJ whole genome shotgun (WGS) entry which is preliminary data.</text>
</comment>
<dbReference type="InterPro" id="IPR024655">
    <property type="entry name" value="Asl1_glyco_hydro_catalytic"/>
</dbReference>
<accession>A0A2P7YBT0</accession>
<dbReference type="STRING" id="40998.A0A2P7YBT0"/>
<dbReference type="OrthoDB" id="5985073at2759"/>
<name>A0A2P7YBT0_9PEZI</name>
<dbReference type="GO" id="GO:0009277">
    <property type="term" value="C:fungal-type cell wall"/>
    <property type="evidence" value="ECO:0007669"/>
    <property type="project" value="TreeGrafter"/>
</dbReference>
<dbReference type="Pfam" id="PF11790">
    <property type="entry name" value="Glyco_hydro_cc"/>
    <property type="match status" value="1"/>
</dbReference>
<dbReference type="PANTHER" id="PTHR34154:SF3">
    <property type="entry name" value="ALKALI-SENSITIVE LINKAGE PROTEIN 1"/>
    <property type="match status" value="1"/>
</dbReference>
<dbReference type="AlphaFoldDB" id="A0A2P7YBT0"/>
<evidence type="ECO:0000313" key="6">
    <source>
        <dbReference type="Proteomes" id="UP000308133"/>
    </source>
</evidence>
<protein>
    <recommendedName>
        <fullName evidence="2">Asl1-like glycosyl hydrolase catalytic domain-containing protein</fullName>
    </recommendedName>
</protein>
<evidence type="ECO:0000313" key="4">
    <source>
        <dbReference type="EMBL" id="TKX24191.1"/>
    </source>
</evidence>
<feature type="chain" id="PRO_5033766087" description="Asl1-like glycosyl hydrolase catalytic domain-containing protein" evidence="1">
    <location>
        <begin position="18"/>
        <end position="275"/>
    </location>
</feature>
<dbReference type="EMBL" id="PTQR01000046">
    <property type="protein sequence ID" value="TKX24191.1"/>
    <property type="molecule type" value="Genomic_DNA"/>
</dbReference>
<evidence type="ECO:0000313" key="3">
    <source>
        <dbReference type="EMBL" id="PSK33424.1"/>
    </source>
</evidence>
<reference evidence="4 6" key="2">
    <citation type="submission" date="2018-02" db="EMBL/GenBank/DDBJ databases">
        <title>Draft genome sequences of Elsinoe sp., causing black scab on jojoba.</title>
        <authorList>
            <person name="Stodart B."/>
            <person name="Jeffress S."/>
            <person name="Ash G."/>
            <person name="Arun Chinnappa K."/>
        </authorList>
    </citation>
    <scope>NUCLEOTIDE SEQUENCE [LARGE SCALE GENOMIC DNA]</scope>
    <source>
        <strain evidence="4 6">Hillstone_2</strain>
    </source>
</reference>
<keyword evidence="5" id="KW-1185">Reference proteome</keyword>
<keyword evidence="1" id="KW-0732">Signal</keyword>
<dbReference type="SUPFAM" id="SSF51445">
    <property type="entry name" value="(Trans)glycosidases"/>
    <property type="match status" value="1"/>
</dbReference>
<dbReference type="Gene3D" id="3.20.20.80">
    <property type="entry name" value="Glycosidases"/>
    <property type="match status" value="1"/>
</dbReference>
<dbReference type="PANTHER" id="PTHR34154">
    <property type="entry name" value="ALKALI-SENSITIVE LINKAGE PROTEIN 1"/>
    <property type="match status" value="1"/>
</dbReference>
<sequence length="275" mass="31711">MWTPLLSLALCATSALASNPKRGLISDVNAGTYKRDSNQLTKGSEVSWYYSFGQYPDSKFSSRYQFTMQQFGIDTTADSSGNNFKNLETLMGEVDKTRPKHLMTFLEPAISGISVPDAVAAWKKYIIPIRQKYPKMTVGSPSVINGDASLPWINEFIKTCPECKFDFVDVHYYWTYQEFKGEMRKWHKRFPKKPIWVSDLGFQDYNNPSTQCKIGDKTCVPKIKAMITWMDKTPWIKRYTFRGEFRRDKSGQPLWSFLNNKGNFTPLGKWYLGIA</sequence>
<dbReference type="InterPro" id="IPR053183">
    <property type="entry name" value="ASL1"/>
</dbReference>
<evidence type="ECO:0000256" key="1">
    <source>
        <dbReference type="SAM" id="SignalP"/>
    </source>
</evidence>
<dbReference type="Proteomes" id="UP000243723">
    <property type="component" value="Unassembled WGS sequence"/>
</dbReference>
<dbReference type="Proteomes" id="UP000308133">
    <property type="component" value="Unassembled WGS sequence"/>
</dbReference>
<gene>
    <name evidence="3" type="ORF">B9Z65_7311</name>
    <name evidence="4" type="ORF">C1H76_3602</name>
</gene>
<organism evidence="3 5">
    <name type="scientific">Elsinoe australis</name>
    <dbReference type="NCBI Taxonomy" id="40998"/>
    <lineage>
        <taxon>Eukaryota</taxon>
        <taxon>Fungi</taxon>
        <taxon>Dikarya</taxon>
        <taxon>Ascomycota</taxon>
        <taxon>Pezizomycotina</taxon>
        <taxon>Dothideomycetes</taxon>
        <taxon>Dothideomycetidae</taxon>
        <taxon>Myriangiales</taxon>
        <taxon>Elsinoaceae</taxon>
        <taxon>Elsinoe</taxon>
    </lineage>
</organism>
<evidence type="ECO:0000259" key="2">
    <source>
        <dbReference type="Pfam" id="PF11790"/>
    </source>
</evidence>
<dbReference type="GO" id="GO:0071966">
    <property type="term" value="P:fungal-type cell wall polysaccharide metabolic process"/>
    <property type="evidence" value="ECO:0007669"/>
    <property type="project" value="TreeGrafter"/>
</dbReference>
<dbReference type="InterPro" id="IPR017853">
    <property type="entry name" value="GH"/>
</dbReference>
<reference evidence="3 5" key="1">
    <citation type="submission" date="2017-05" db="EMBL/GenBank/DDBJ databases">
        <title>Draft genome sequence of Elsinoe australis.</title>
        <authorList>
            <person name="Cheng Q."/>
        </authorList>
    </citation>
    <scope>NUCLEOTIDE SEQUENCE [LARGE SCALE GENOMIC DNA]</scope>
    <source>
        <strain evidence="3 5">NL1</strain>
    </source>
</reference>
<feature type="domain" description="Asl1-like glycosyl hydrolase catalytic" evidence="2">
    <location>
        <begin position="36"/>
        <end position="271"/>
    </location>
</feature>
<dbReference type="EMBL" id="NHZQ01000448">
    <property type="protein sequence ID" value="PSK33424.1"/>
    <property type="molecule type" value="Genomic_DNA"/>
</dbReference>
<evidence type="ECO:0000313" key="5">
    <source>
        <dbReference type="Proteomes" id="UP000243723"/>
    </source>
</evidence>
<proteinExistence type="predicted"/>
<feature type="signal peptide" evidence="1">
    <location>
        <begin position="1"/>
        <end position="17"/>
    </location>
</feature>